<proteinExistence type="predicted"/>
<dbReference type="Proteomes" id="UP000545493">
    <property type="component" value="Unassembled WGS sequence"/>
</dbReference>
<organism evidence="1 2">
    <name type="scientific">Saccharomonospora amisosensis</name>
    <dbReference type="NCBI Taxonomy" id="1128677"/>
    <lineage>
        <taxon>Bacteria</taxon>
        <taxon>Bacillati</taxon>
        <taxon>Actinomycetota</taxon>
        <taxon>Actinomycetes</taxon>
        <taxon>Pseudonocardiales</taxon>
        <taxon>Pseudonocardiaceae</taxon>
        <taxon>Saccharomonospora</taxon>
    </lineage>
</organism>
<sequence length="72" mass="8174">MRLPGRNFVLTGDTVHLREALETVAPTPYDASTEESLRSIRRLQLRRDTADATVWISHDRTVRSSSTPACYE</sequence>
<keyword evidence="1" id="KW-0378">Hydrolase</keyword>
<dbReference type="InterPro" id="IPR036866">
    <property type="entry name" value="RibonucZ/Hydroxyglut_hydro"/>
</dbReference>
<dbReference type="EMBL" id="JAAOYM010000001">
    <property type="protein sequence ID" value="NIJ09737.1"/>
    <property type="molecule type" value="Genomic_DNA"/>
</dbReference>
<keyword evidence="2" id="KW-1185">Reference proteome</keyword>
<dbReference type="SUPFAM" id="SSF56281">
    <property type="entry name" value="Metallo-hydrolase/oxidoreductase"/>
    <property type="match status" value="1"/>
</dbReference>
<evidence type="ECO:0000313" key="2">
    <source>
        <dbReference type="Proteomes" id="UP000545493"/>
    </source>
</evidence>
<protein>
    <submittedName>
        <fullName evidence="1">Glyoxylase-like metal-dependent hydrolase (Beta-lactamase superfamily II)</fullName>
    </submittedName>
</protein>
<comment type="caution">
    <text evidence="1">The sequence shown here is derived from an EMBL/GenBank/DDBJ whole genome shotgun (WGS) entry which is preliminary data.</text>
</comment>
<gene>
    <name evidence="1" type="ORF">FHU38_000081</name>
</gene>
<dbReference type="GO" id="GO:0016787">
    <property type="term" value="F:hydrolase activity"/>
    <property type="evidence" value="ECO:0007669"/>
    <property type="project" value="UniProtKB-KW"/>
</dbReference>
<name>A0A7X5UKK1_9PSEU</name>
<dbReference type="AlphaFoldDB" id="A0A7X5UKK1"/>
<reference evidence="1 2" key="1">
    <citation type="submission" date="2020-03" db="EMBL/GenBank/DDBJ databases">
        <title>Sequencing the genomes of 1000 actinobacteria strains.</title>
        <authorList>
            <person name="Klenk H.-P."/>
        </authorList>
    </citation>
    <scope>NUCLEOTIDE SEQUENCE [LARGE SCALE GENOMIC DNA]</scope>
    <source>
        <strain evidence="1 2">DSM 45685</strain>
    </source>
</reference>
<dbReference type="RefSeq" id="WP_269726576.1">
    <property type="nucleotide sequence ID" value="NZ_JAAOYM010000001.1"/>
</dbReference>
<accession>A0A7X5UKK1</accession>
<dbReference type="Gene3D" id="3.60.15.10">
    <property type="entry name" value="Ribonuclease Z/Hydroxyacylglutathione hydrolase-like"/>
    <property type="match status" value="1"/>
</dbReference>
<evidence type="ECO:0000313" key="1">
    <source>
        <dbReference type="EMBL" id="NIJ09737.1"/>
    </source>
</evidence>